<dbReference type="SUPFAM" id="SSF55797">
    <property type="entry name" value="PR-1-like"/>
    <property type="match status" value="1"/>
</dbReference>
<sequence>MNNLKKKIVALCLTFSMVFSTGAAVFAKEQDDNASPKKVESTMNRIEGRDRFAVANKVMEDYYQNSKKVVLVSAIKFPDNISSTVMSQGQIPILYTYSDKLDASTEKLLKSKDLDEVIIIGGEKSVSKAVQNHIENDLKIKVVRYAGYDRYAVNAKIVSKKFSSKNVEKQNLVVASGEVFADAINATSLAQKHNAPILLVSKNKISSDTKDYLQSFYKGNIGKIFVVGGQNTVSDKVLQEIKAITNVKPQRIFGSNRYMTSVRVANASFTAPTKAIFASGEVFVDALVAAPLSQKLKAPILLVSKSSITSDVKSYIGSNSFEEMYIVGGKNTVSEKVNALILDNKSDETITTDPKYPGKKVIRRKPLPGLENEQEFPVQISDDTIVMVRGHYDDEMADEILRLLNQYRKENGLKALKQDNSLSPVAKTRATEIVHLFEHVRPRGGLVTDISNINGENIYNGPYTASGAMEAWKNSQGHNENMLREVFTRVKIKVFVTKAYYEDSDQTYDRYYAVQIFGI</sequence>
<dbReference type="EMBL" id="NDYC01000019">
    <property type="protein sequence ID" value="OXZ27702.1"/>
    <property type="molecule type" value="Genomic_DNA"/>
</dbReference>
<dbReference type="Pfam" id="PF00188">
    <property type="entry name" value="CAP"/>
    <property type="match status" value="1"/>
</dbReference>
<gene>
    <name evidence="3" type="ORF">B9N49_05065</name>
</gene>
<feature type="chain" id="PRO_5038982457" evidence="1">
    <location>
        <begin position="24"/>
        <end position="519"/>
    </location>
</feature>
<dbReference type="AlphaFoldDB" id="A0A233V5P4"/>
<dbReference type="Gene3D" id="3.40.33.10">
    <property type="entry name" value="CAP"/>
    <property type="match status" value="1"/>
</dbReference>
<dbReference type="PANTHER" id="PTHR30032">
    <property type="entry name" value="N-ACETYLMURAMOYL-L-ALANINE AMIDASE-RELATED"/>
    <property type="match status" value="1"/>
</dbReference>
<name>A0A233V5P4_FINMA</name>
<dbReference type="Gene3D" id="3.40.50.12090">
    <property type="match status" value="3"/>
</dbReference>
<dbReference type="RefSeq" id="WP_094205809.1">
    <property type="nucleotide sequence ID" value="NZ_NDYC01000019.1"/>
</dbReference>
<dbReference type="InterPro" id="IPR014044">
    <property type="entry name" value="CAP_dom"/>
</dbReference>
<dbReference type="InterPro" id="IPR051922">
    <property type="entry name" value="Bact_Sporulation_Assoc"/>
</dbReference>
<organism evidence="3 4">
    <name type="scientific">Finegoldia magna</name>
    <name type="common">Peptostreptococcus magnus</name>
    <dbReference type="NCBI Taxonomy" id="1260"/>
    <lineage>
        <taxon>Bacteria</taxon>
        <taxon>Bacillati</taxon>
        <taxon>Bacillota</taxon>
        <taxon>Tissierellia</taxon>
        <taxon>Tissierellales</taxon>
        <taxon>Peptoniphilaceae</taxon>
        <taxon>Finegoldia</taxon>
    </lineage>
</organism>
<evidence type="ECO:0000313" key="4">
    <source>
        <dbReference type="Proteomes" id="UP000215413"/>
    </source>
</evidence>
<dbReference type="PANTHER" id="PTHR30032:SF8">
    <property type="entry name" value="GERMINATION-SPECIFIC N-ACETYLMURAMOYL-L-ALANINE AMIDASE"/>
    <property type="match status" value="1"/>
</dbReference>
<accession>A0A233V5P4</accession>
<protein>
    <submittedName>
        <fullName evidence="3">N-acetylmuramoyl-L-alanine amidase</fullName>
    </submittedName>
</protein>
<comment type="caution">
    <text evidence="3">The sequence shown here is derived from an EMBL/GenBank/DDBJ whole genome shotgun (WGS) entry which is preliminary data.</text>
</comment>
<dbReference type="InterPro" id="IPR007253">
    <property type="entry name" value="Cell_wall-bd_2"/>
</dbReference>
<evidence type="ECO:0000256" key="1">
    <source>
        <dbReference type="SAM" id="SignalP"/>
    </source>
</evidence>
<dbReference type="Proteomes" id="UP000215413">
    <property type="component" value="Unassembled WGS sequence"/>
</dbReference>
<feature type="domain" description="SCP" evidence="2">
    <location>
        <begin position="401"/>
        <end position="490"/>
    </location>
</feature>
<dbReference type="Pfam" id="PF04122">
    <property type="entry name" value="CW_binding_2"/>
    <property type="match status" value="3"/>
</dbReference>
<reference evidence="4" key="1">
    <citation type="submission" date="2017-04" db="EMBL/GenBank/DDBJ databases">
        <title>Finegoldia magna isolated from orthopedic joint implant-associated infections.</title>
        <authorList>
            <person name="Bjorklund S."/>
            <person name="Bruggemann H."/>
            <person name="Jensen A."/>
            <person name="Hellmark B."/>
            <person name="Soderquist B."/>
        </authorList>
    </citation>
    <scope>NUCLEOTIDE SEQUENCE [LARGE SCALE GENOMIC DNA]</scope>
    <source>
        <strain evidence="4">CCUG 54800</strain>
    </source>
</reference>
<proteinExistence type="predicted"/>
<dbReference type="InterPro" id="IPR035940">
    <property type="entry name" value="CAP_sf"/>
</dbReference>
<dbReference type="CDD" id="cd05379">
    <property type="entry name" value="CAP_bacterial"/>
    <property type="match status" value="1"/>
</dbReference>
<evidence type="ECO:0000259" key="2">
    <source>
        <dbReference type="Pfam" id="PF00188"/>
    </source>
</evidence>
<feature type="signal peptide" evidence="1">
    <location>
        <begin position="1"/>
        <end position="23"/>
    </location>
</feature>
<keyword evidence="1" id="KW-0732">Signal</keyword>
<evidence type="ECO:0000313" key="3">
    <source>
        <dbReference type="EMBL" id="OXZ27702.1"/>
    </source>
</evidence>